<evidence type="ECO:0000313" key="6">
    <source>
        <dbReference type="Proteomes" id="UP000094578"/>
    </source>
</evidence>
<dbReference type="RefSeq" id="WP_069329783.1">
    <property type="nucleotide sequence ID" value="NZ_MDER01000090.1"/>
</dbReference>
<dbReference type="PROSITE" id="PS01124">
    <property type="entry name" value="HTH_ARAC_FAMILY_2"/>
    <property type="match status" value="1"/>
</dbReference>
<proteinExistence type="predicted"/>
<dbReference type="SUPFAM" id="SSF51215">
    <property type="entry name" value="Regulatory protein AraC"/>
    <property type="match status" value="1"/>
</dbReference>
<name>A0A1E3KXA6_9BACL</name>
<gene>
    <name evidence="5" type="ORF">PTI45_04473</name>
</gene>
<evidence type="ECO:0000313" key="5">
    <source>
        <dbReference type="EMBL" id="ODP26179.1"/>
    </source>
</evidence>
<evidence type="ECO:0000259" key="4">
    <source>
        <dbReference type="PROSITE" id="PS01124"/>
    </source>
</evidence>
<protein>
    <submittedName>
        <fullName evidence="5">Thermoregulatory protein LcrF</fullName>
    </submittedName>
</protein>
<feature type="domain" description="HTH araC/xylS-type" evidence="4">
    <location>
        <begin position="187"/>
        <end position="285"/>
    </location>
</feature>
<organism evidence="5 6">
    <name type="scientific">Paenibacillus nuruki</name>
    <dbReference type="NCBI Taxonomy" id="1886670"/>
    <lineage>
        <taxon>Bacteria</taxon>
        <taxon>Bacillati</taxon>
        <taxon>Bacillota</taxon>
        <taxon>Bacilli</taxon>
        <taxon>Bacillales</taxon>
        <taxon>Paenibacillaceae</taxon>
        <taxon>Paenibacillus</taxon>
    </lineage>
</organism>
<keyword evidence="1" id="KW-0805">Transcription regulation</keyword>
<dbReference type="PANTHER" id="PTHR43280:SF28">
    <property type="entry name" value="HTH-TYPE TRANSCRIPTIONAL ACTIVATOR RHAS"/>
    <property type="match status" value="1"/>
</dbReference>
<dbReference type="SUPFAM" id="SSF46689">
    <property type="entry name" value="Homeodomain-like"/>
    <property type="match status" value="2"/>
</dbReference>
<dbReference type="Pfam" id="PF12833">
    <property type="entry name" value="HTH_18"/>
    <property type="match status" value="1"/>
</dbReference>
<keyword evidence="2" id="KW-0238">DNA-binding</keyword>
<dbReference type="Gene3D" id="1.10.10.60">
    <property type="entry name" value="Homeodomain-like"/>
    <property type="match status" value="2"/>
</dbReference>
<keyword evidence="6" id="KW-1185">Reference proteome</keyword>
<dbReference type="AlphaFoldDB" id="A0A1E3KXA6"/>
<dbReference type="Gene3D" id="2.60.120.10">
    <property type="entry name" value="Jelly Rolls"/>
    <property type="match status" value="1"/>
</dbReference>
<dbReference type="Proteomes" id="UP000094578">
    <property type="component" value="Unassembled WGS sequence"/>
</dbReference>
<dbReference type="GO" id="GO:0043565">
    <property type="term" value="F:sequence-specific DNA binding"/>
    <property type="evidence" value="ECO:0007669"/>
    <property type="project" value="InterPro"/>
</dbReference>
<dbReference type="SMART" id="SM00342">
    <property type="entry name" value="HTH_ARAC"/>
    <property type="match status" value="1"/>
</dbReference>
<dbReference type="PANTHER" id="PTHR43280">
    <property type="entry name" value="ARAC-FAMILY TRANSCRIPTIONAL REGULATOR"/>
    <property type="match status" value="1"/>
</dbReference>
<dbReference type="GO" id="GO:0003700">
    <property type="term" value="F:DNA-binding transcription factor activity"/>
    <property type="evidence" value="ECO:0007669"/>
    <property type="project" value="InterPro"/>
</dbReference>
<keyword evidence="3" id="KW-0804">Transcription</keyword>
<dbReference type="InterPro" id="IPR018060">
    <property type="entry name" value="HTH_AraC"/>
</dbReference>
<evidence type="ECO:0000256" key="3">
    <source>
        <dbReference type="ARBA" id="ARBA00023163"/>
    </source>
</evidence>
<dbReference type="STRING" id="1886670.PTI45_04473"/>
<dbReference type="PROSITE" id="PS00041">
    <property type="entry name" value="HTH_ARAC_FAMILY_1"/>
    <property type="match status" value="1"/>
</dbReference>
<comment type="caution">
    <text evidence="5">The sequence shown here is derived from an EMBL/GenBank/DDBJ whole genome shotgun (WGS) entry which is preliminary data.</text>
</comment>
<dbReference type="InterPro" id="IPR037923">
    <property type="entry name" value="HTH-like"/>
</dbReference>
<dbReference type="EMBL" id="MDER01000090">
    <property type="protein sequence ID" value="ODP26179.1"/>
    <property type="molecule type" value="Genomic_DNA"/>
</dbReference>
<dbReference type="InterPro" id="IPR003313">
    <property type="entry name" value="AraC-bd"/>
</dbReference>
<dbReference type="InterPro" id="IPR014710">
    <property type="entry name" value="RmlC-like_jellyroll"/>
</dbReference>
<sequence>MISSENELHPFSQKPVRFILTPSPVAQSTYLYVQEISYTDIEASSSIKHARIASYLFLYTLSGTGHLYYQGQSYSLQAGDFFWIDCTEEYRYEADAGQQWETLSIHMYGATIEGYYRQYEANQLPIYHAPSSSILLELGLQLLNLQYTRTQKTELLNAQLLTQLLTEIIMTTIYARDNTYTIPSKILNMQTYLEHNYTQAITLDQLARQYGMNKFQLTKDFKQYIGLPPIEYLIHIRINAAKGLLQYSDKSVQEIANEVGVENVSHFINLFKARVNCTPLSYRKEWS</sequence>
<dbReference type="InterPro" id="IPR018062">
    <property type="entry name" value="HTH_AraC-typ_CS"/>
</dbReference>
<accession>A0A1E3KXA6</accession>
<dbReference type="Pfam" id="PF02311">
    <property type="entry name" value="AraC_binding"/>
    <property type="match status" value="1"/>
</dbReference>
<dbReference type="InterPro" id="IPR009057">
    <property type="entry name" value="Homeodomain-like_sf"/>
</dbReference>
<reference evidence="5 6" key="1">
    <citation type="submission" date="2016-08" db="EMBL/GenBank/DDBJ databases">
        <title>Genome sequencing of Paenibacillus sp. TI45-13ar, isolated from Korean traditional nuruk.</title>
        <authorList>
            <person name="Kim S.-J."/>
        </authorList>
    </citation>
    <scope>NUCLEOTIDE SEQUENCE [LARGE SCALE GENOMIC DNA]</scope>
    <source>
        <strain evidence="5 6">TI45-13ar</strain>
    </source>
</reference>
<evidence type="ECO:0000256" key="1">
    <source>
        <dbReference type="ARBA" id="ARBA00023015"/>
    </source>
</evidence>
<evidence type="ECO:0000256" key="2">
    <source>
        <dbReference type="ARBA" id="ARBA00023125"/>
    </source>
</evidence>